<keyword evidence="4" id="KW-1185">Reference proteome</keyword>
<accession>A0A086MZY0</accession>
<dbReference type="HOGENOM" id="CLU_090336_4_4_11"/>
<dbReference type="AlphaFoldDB" id="A0A086MZY0"/>
<keyword evidence="3" id="KW-0808">Transferase</keyword>
<dbReference type="InterPro" id="IPR036890">
    <property type="entry name" value="HATPase_C_sf"/>
</dbReference>
<evidence type="ECO:0000256" key="1">
    <source>
        <dbReference type="ARBA" id="ARBA00022527"/>
    </source>
</evidence>
<evidence type="ECO:0000313" key="3">
    <source>
        <dbReference type="EMBL" id="KFG74448.1"/>
    </source>
</evidence>
<dbReference type="PANTHER" id="PTHR35526:SF3">
    <property type="entry name" value="ANTI-SIGMA-F FACTOR RSBW"/>
    <property type="match status" value="1"/>
</dbReference>
<name>A0A086MZY0_9ACTN</name>
<sequence>MKAHQFALSVSATPTAVTAARHRAVDAIQGWDTVLGNEVVHTAELVISEFVTNAVRHAEAGPVSLSVRLDEQSLRIEVCDDCPELPRPGLPDPCSESGRGLFLVAALADRYGVEPTAVGKCCWAEIALPTNPDHPIVSPLVAQRSY</sequence>
<reference evidence="3 4" key="1">
    <citation type="submission" date="2014-05" db="EMBL/GenBank/DDBJ databases">
        <title>Complete genome sequence of the Streptomyces mutabilis TRM45540.</title>
        <authorList>
            <person name="Luo X."/>
            <person name="Zhang L."/>
        </authorList>
    </citation>
    <scope>NUCLEOTIDE SEQUENCE [LARGE SCALE GENOMIC DNA]</scope>
    <source>
        <strain evidence="3 4">TRM45540</strain>
    </source>
</reference>
<gene>
    <name evidence="3" type="ORF">FM21_27250</name>
</gene>
<dbReference type="RefSeq" id="WP_043381450.1">
    <property type="nucleotide sequence ID" value="NZ_KN039947.1"/>
</dbReference>
<dbReference type="STRING" id="1915400.FM21_27250"/>
<feature type="domain" description="Histidine kinase/HSP90-like ATPase" evidence="2">
    <location>
        <begin position="10"/>
        <end position="122"/>
    </location>
</feature>
<dbReference type="SUPFAM" id="SSF55874">
    <property type="entry name" value="ATPase domain of HSP90 chaperone/DNA topoisomerase II/histidine kinase"/>
    <property type="match status" value="1"/>
</dbReference>
<dbReference type="Gene3D" id="3.30.565.10">
    <property type="entry name" value="Histidine kinase-like ATPase, C-terminal domain"/>
    <property type="match status" value="1"/>
</dbReference>
<evidence type="ECO:0000313" key="4">
    <source>
        <dbReference type="Proteomes" id="UP000029095"/>
    </source>
</evidence>
<keyword evidence="3" id="KW-0418">Kinase</keyword>
<proteinExistence type="predicted"/>
<dbReference type="EMBL" id="JNFQ01000002">
    <property type="protein sequence ID" value="KFG74448.1"/>
    <property type="molecule type" value="Genomic_DNA"/>
</dbReference>
<comment type="caution">
    <text evidence="3">The sequence shown here is derived from an EMBL/GenBank/DDBJ whole genome shotgun (WGS) entry which is preliminary data.</text>
</comment>
<dbReference type="InterPro" id="IPR050267">
    <property type="entry name" value="Anti-sigma-factor_SerPK"/>
</dbReference>
<keyword evidence="1" id="KW-0723">Serine/threonine-protein kinase</keyword>
<dbReference type="Pfam" id="PF13581">
    <property type="entry name" value="HATPase_c_2"/>
    <property type="match status" value="1"/>
</dbReference>
<dbReference type="PANTHER" id="PTHR35526">
    <property type="entry name" value="ANTI-SIGMA-F FACTOR RSBW-RELATED"/>
    <property type="match status" value="1"/>
</dbReference>
<evidence type="ECO:0000259" key="2">
    <source>
        <dbReference type="Pfam" id="PF13581"/>
    </source>
</evidence>
<dbReference type="InterPro" id="IPR003594">
    <property type="entry name" value="HATPase_dom"/>
</dbReference>
<dbReference type="Proteomes" id="UP000029095">
    <property type="component" value="Unassembled WGS sequence"/>
</dbReference>
<organism evidence="3 4">
    <name type="scientific">Streptomyces mutabilis</name>
    <dbReference type="NCBI Taxonomy" id="67332"/>
    <lineage>
        <taxon>Bacteria</taxon>
        <taxon>Bacillati</taxon>
        <taxon>Actinomycetota</taxon>
        <taxon>Actinomycetes</taxon>
        <taxon>Kitasatosporales</taxon>
        <taxon>Streptomycetaceae</taxon>
        <taxon>Streptomyces</taxon>
    </lineage>
</organism>
<dbReference type="CDD" id="cd16936">
    <property type="entry name" value="HATPase_RsbW-like"/>
    <property type="match status" value="1"/>
</dbReference>
<protein>
    <submittedName>
        <fullName evidence="3">Histidine kinase</fullName>
    </submittedName>
</protein>
<dbReference type="GO" id="GO:0004674">
    <property type="term" value="F:protein serine/threonine kinase activity"/>
    <property type="evidence" value="ECO:0007669"/>
    <property type="project" value="UniProtKB-KW"/>
</dbReference>